<dbReference type="Pfam" id="PF12833">
    <property type="entry name" value="HTH_18"/>
    <property type="match status" value="1"/>
</dbReference>
<evidence type="ECO:0000313" key="6">
    <source>
        <dbReference type="Proteomes" id="UP001304650"/>
    </source>
</evidence>
<feature type="domain" description="HTH araC/xylS-type" evidence="4">
    <location>
        <begin position="182"/>
        <end position="280"/>
    </location>
</feature>
<dbReference type="GO" id="GO:0043565">
    <property type="term" value="F:sequence-specific DNA binding"/>
    <property type="evidence" value="ECO:0007669"/>
    <property type="project" value="InterPro"/>
</dbReference>
<dbReference type="SUPFAM" id="SSF51215">
    <property type="entry name" value="Regulatory protein AraC"/>
    <property type="match status" value="1"/>
</dbReference>
<evidence type="ECO:0000313" key="5">
    <source>
        <dbReference type="EMBL" id="WNR46251.1"/>
    </source>
</evidence>
<dbReference type="PROSITE" id="PS01124">
    <property type="entry name" value="HTH_ARAC_FAMILY_2"/>
    <property type="match status" value="1"/>
</dbReference>
<dbReference type="InterPro" id="IPR018060">
    <property type="entry name" value="HTH_AraC"/>
</dbReference>
<dbReference type="SMART" id="SM00342">
    <property type="entry name" value="HTH_ARAC"/>
    <property type="match status" value="1"/>
</dbReference>
<dbReference type="AlphaFoldDB" id="A0AA96RMA2"/>
<protein>
    <submittedName>
        <fullName evidence="5">AraC family transcriptional regulator</fullName>
    </submittedName>
</protein>
<reference evidence="5" key="1">
    <citation type="submission" date="2022-02" db="EMBL/GenBank/DDBJ databases">
        <title>Paenibacillus sp. MBLB1832 Whole Genome Shotgun Sequencing.</title>
        <authorList>
            <person name="Hwang C.Y."/>
            <person name="Cho E.-S."/>
            <person name="Seo M.-J."/>
        </authorList>
    </citation>
    <scope>NUCLEOTIDE SEQUENCE</scope>
    <source>
        <strain evidence="5">MBLB1832</strain>
    </source>
</reference>
<organism evidence="5 6">
    <name type="scientific">Paenibacillus roseopurpureus</name>
    <dbReference type="NCBI Taxonomy" id="2918901"/>
    <lineage>
        <taxon>Bacteria</taxon>
        <taxon>Bacillati</taxon>
        <taxon>Bacillota</taxon>
        <taxon>Bacilli</taxon>
        <taxon>Bacillales</taxon>
        <taxon>Paenibacillaceae</taxon>
        <taxon>Paenibacillus</taxon>
    </lineage>
</organism>
<keyword evidence="2" id="KW-0238">DNA-binding</keyword>
<proteinExistence type="predicted"/>
<dbReference type="SUPFAM" id="SSF46689">
    <property type="entry name" value="Homeodomain-like"/>
    <property type="match status" value="1"/>
</dbReference>
<dbReference type="KEGG" id="proo:MJB10_09200"/>
<sequence>MNLNDMKPNVHYVNRLVCSGNEIFGPRYIEDHQFIFVDKGRGTVNIQGQEYDAMPGQLFYYGPGEPHRFQADSHDPFILYGLHFLPNSGVGKKSVWGIHPAGDLQALYTIEDAQPRILDIPVSCKPGAWLRPLFEEAVYEYRKGDQAAQAILQGLVLLLVGRLFRQMQLSFEESSPHHAFIKKIRLFLEDHAEESYEVGWLEDQSPYGHDYVSRMFKRVYGVSPHIYHARRKLDLAGKLLQETDQTITKIAERLHFSSIHYFSRGFKAYTGEQPSQYRARRRRL</sequence>
<accession>A0AA96RMA2</accession>
<dbReference type="PANTHER" id="PTHR43280:SF2">
    <property type="entry name" value="HTH-TYPE TRANSCRIPTIONAL REGULATOR EXSA"/>
    <property type="match status" value="1"/>
</dbReference>
<dbReference type="InterPro" id="IPR003313">
    <property type="entry name" value="AraC-bd"/>
</dbReference>
<dbReference type="RefSeq" id="WP_314803808.1">
    <property type="nucleotide sequence ID" value="NZ_CP130319.1"/>
</dbReference>
<keyword evidence="6" id="KW-1185">Reference proteome</keyword>
<evidence type="ECO:0000256" key="3">
    <source>
        <dbReference type="ARBA" id="ARBA00023163"/>
    </source>
</evidence>
<dbReference type="Gene3D" id="2.60.120.10">
    <property type="entry name" value="Jelly Rolls"/>
    <property type="match status" value="1"/>
</dbReference>
<dbReference type="PANTHER" id="PTHR43280">
    <property type="entry name" value="ARAC-FAMILY TRANSCRIPTIONAL REGULATOR"/>
    <property type="match status" value="1"/>
</dbReference>
<dbReference type="GO" id="GO:0003700">
    <property type="term" value="F:DNA-binding transcription factor activity"/>
    <property type="evidence" value="ECO:0007669"/>
    <property type="project" value="InterPro"/>
</dbReference>
<dbReference type="Gene3D" id="1.10.10.60">
    <property type="entry name" value="Homeodomain-like"/>
    <property type="match status" value="2"/>
</dbReference>
<evidence type="ECO:0000259" key="4">
    <source>
        <dbReference type="PROSITE" id="PS01124"/>
    </source>
</evidence>
<evidence type="ECO:0000256" key="1">
    <source>
        <dbReference type="ARBA" id="ARBA00023015"/>
    </source>
</evidence>
<dbReference type="InterPro" id="IPR037923">
    <property type="entry name" value="HTH-like"/>
</dbReference>
<evidence type="ECO:0000256" key="2">
    <source>
        <dbReference type="ARBA" id="ARBA00023125"/>
    </source>
</evidence>
<keyword evidence="1" id="KW-0805">Transcription regulation</keyword>
<name>A0AA96RMA2_9BACL</name>
<dbReference type="InterPro" id="IPR014710">
    <property type="entry name" value="RmlC-like_jellyroll"/>
</dbReference>
<dbReference type="Proteomes" id="UP001304650">
    <property type="component" value="Chromosome"/>
</dbReference>
<dbReference type="InterPro" id="IPR009057">
    <property type="entry name" value="Homeodomain-like_sf"/>
</dbReference>
<dbReference type="Pfam" id="PF02311">
    <property type="entry name" value="AraC_binding"/>
    <property type="match status" value="1"/>
</dbReference>
<keyword evidence="3" id="KW-0804">Transcription</keyword>
<dbReference type="EMBL" id="CP130319">
    <property type="protein sequence ID" value="WNR46251.1"/>
    <property type="molecule type" value="Genomic_DNA"/>
</dbReference>
<gene>
    <name evidence="5" type="ORF">MJB10_09200</name>
</gene>